<evidence type="ECO:0000313" key="3">
    <source>
        <dbReference type="Proteomes" id="UP000253570"/>
    </source>
</evidence>
<dbReference type="Pfam" id="PF03334">
    <property type="entry name" value="PhaG_MnhG_YufB"/>
    <property type="match status" value="1"/>
</dbReference>
<reference evidence="2 3" key="1">
    <citation type="journal article" date="2018" name="Microbiome">
        <title>Fine metagenomic profile of the Mediterranean stratified and mixed water columns revealed by assembly and recruitment.</title>
        <authorList>
            <person name="Haro-Moreno J.M."/>
            <person name="Lopez-Perez M."/>
            <person name="De La Torre J.R."/>
            <person name="Picazo A."/>
            <person name="Camacho A."/>
            <person name="Rodriguez-Valera F."/>
        </authorList>
    </citation>
    <scope>NUCLEOTIDE SEQUENCE [LARGE SCALE GENOMIC DNA]</scope>
    <source>
        <strain evidence="2">MED-G57</strain>
    </source>
</reference>
<protein>
    <submittedName>
        <fullName evidence="2">Monovalent cation/H(+) antiporter subunit G</fullName>
    </submittedName>
</protein>
<evidence type="ECO:0000256" key="1">
    <source>
        <dbReference type="SAM" id="Phobius"/>
    </source>
</evidence>
<dbReference type="EMBL" id="QOQD01000003">
    <property type="protein sequence ID" value="RCL74190.1"/>
    <property type="molecule type" value="Genomic_DNA"/>
</dbReference>
<organism evidence="2 3">
    <name type="scientific">PS1 clade bacterium</name>
    <dbReference type="NCBI Taxonomy" id="2175152"/>
    <lineage>
        <taxon>Bacteria</taxon>
        <taxon>Pseudomonadati</taxon>
        <taxon>Pseudomonadota</taxon>
        <taxon>Alphaproteobacteria</taxon>
        <taxon>PS1 clade</taxon>
    </lineage>
</organism>
<comment type="caution">
    <text evidence="2">The sequence shown here is derived from an EMBL/GenBank/DDBJ whole genome shotgun (WGS) entry which is preliminary data.</text>
</comment>
<dbReference type="AlphaFoldDB" id="A0A368DQS0"/>
<proteinExistence type="predicted"/>
<feature type="transmembrane region" description="Helical" evidence="1">
    <location>
        <begin position="49"/>
        <end position="79"/>
    </location>
</feature>
<dbReference type="GO" id="GO:0015385">
    <property type="term" value="F:sodium:proton antiporter activity"/>
    <property type="evidence" value="ECO:0007669"/>
    <property type="project" value="TreeGrafter"/>
</dbReference>
<dbReference type="Proteomes" id="UP000253570">
    <property type="component" value="Unassembled WGS sequence"/>
</dbReference>
<keyword evidence="1" id="KW-1133">Transmembrane helix</keyword>
<gene>
    <name evidence="2" type="ORF">DBW71_01970</name>
</gene>
<accession>A0A368DQS0</accession>
<dbReference type="PANTHER" id="PTHR34703">
    <property type="entry name" value="ANTIPORTER SUBUNIT MNHG2-RELATED"/>
    <property type="match status" value="1"/>
</dbReference>
<dbReference type="PANTHER" id="PTHR34703:SF1">
    <property type="entry name" value="ANTIPORTER SUBUNIT MNHG2-RELATED"/>
    <property type="match status" value="1"/>
</dbReference>
<sequence length="107" mass="11751">MLETFQINIAYFFLIIGSLFLLVGAIGLIRMPDVFTRMHAVSVMESTGATLIIFGLIIYSGFSAISIKLIIILLAIIYISSVATHALARACIHDDIKPLKVVGRKKQ</sequence>
<keyword evidence="1" id="KW-0812">Transmembrane</keyword>
<feature type="transmembrane region" description="Helical" evidence="1">
    <location>
        <begin position="9"/>
        <end position="29"/>
    </location>
</feature>
<dbReference type="NCBIfam" id="TIGR01300">
    <property type="entry name" value="CPA3_mnhG_phaG"/>
    <property type="match status" value="1"/>
</dbReference>
<keyword evidence="1" id="KW-0472">Membrane</keyword>
<dbReference type="InterPro" id="IPR005133">
    <property type="entry name" value="PhaG_MnhG_YufB"/>
</dbReference>
<name>A0A368DQS0_9PROT</name>
<evidence type="ECO:0000313" key="2">
    <source>
        <dbReference type="EMBL" id="RCL74190.1"/>
    </source>
</evidence>